<protein>
    <recommendedName>
        <fullName evidence="4">Twin-arginine translocation signal domain-containing protein</fullName>
    </recommendedName>
</protein>
<accession>A0A830EET9</accession>
<proteinExistence type="predicted"/>
<evidence type="ECO:0008006" key="4">
    <source>
        <dbReference type="Google" id="ProtNLM"/>
    </source>
</evidence>
<organism evidence="2 3">
    <name type="scientific">Haloferax sulfurifontis</name>
    <dbReference type="NCBI Taxonomy" id="255616"/>
    <lineage>
        <taxon>Archaea</taxon>
        <taxon>Methanobacteriati</taxon>
        <taxon>Methanobacteriota</taxon>
        <taxon>Stenosarchaea group</taxon>
        <taxon>Halobacteria</taxon>
        <taxon>Halobacteriales</taxon>
        <taxon>Haloferacaceae</taxon>
        <taxon>Haloferax</taxon>
    </lineage>
</organism>
<name>A0A830EET9_9EURY</name>
<dbReference type="AlphaFoldDB" id="A0A830EET9"/>
<feature type="compositionally biased region" description="Basic and acidic residues" evidence="1">
    <location>
        <begin position="13"/>
        <end position="26"/>
    </location>
</feature>
<dbReference type="InterPro" id="IPR019546">
    <property type="entry name" value="TAT_signal_bac_arc"/>
</dbReference>
<evidence type="ECO:0000313" key="3">
    <source>
        <dbReference type="Proteomes" id="UP000646833"/>
    </source>
</evidence>
<dbReference type="Proteomes" id="UP000646833">
    <property type="component" value="Unassembled WGS sequence"/>
</dbReference>
<evidence type="ECO:0000313" key="2">
    <source>
        <dbReference type="EMBL" id="GGC70744.1"/>
    </source>
</evidence>
<feature type="region of interest" description="Disordered" evidence="1">
    <location>
        <begin position="1"/>
        <end position="26"/>
    </location>
</feature>
<gene>
    <name evidence="2" type="ORF">GCM10007209_35820</name>
</gene>
<sequence>MLDRRYDNTMSEKSNKTDKPKNRTADEEFVEDLEDNIDAGGCTEAWEAMTEIRNQESETGRRSFLKALGISGAAMSMSTGLVAGKANSASQTRVQEAIESPEVQKILAELGSPSVQRGKATTRKASNVDEAPNGGEKIHTLFEVTVLPTPVGEIRYTEIVGGDTHKEGIAGAQYRFTYQMEDENVQSPSGNSMIESKLPSKYQSLPENTPAMLFTRDDEVVFGREASSDEVAQISDIVELDEDEFKSSTTSSQTGFHVMVKNQQEILTVNISEGEITDQTTLESGYSIQSSEADKWCWRCIQAIGACAGCFIACASVTFQSPSQAIIGCVTCQLATCGGSSYACTKCKQACSCNT</sequence>
<comment type="caution">
    <text evidence="2">The sequence shown here is derived from an EMBL/GenBank/DDBJ whole genome shotgun (WGS) entry which is preliminary data.</text>
</comment>
<feature type="region of interest" description="Disordered" evidence="1">
    <location>
        <begin position="115"/>
        <end position="134"/>
    </location>
</feature>
<evidence type="ECO:0000256" key="1">
    <source>
        <dbReference type="SAM" id="MobiDB-lite"/>
    </source>
</evidence>
<reference evidence="2" key="2">
    <citation type="submission" date="2020-09" db="EMBL/GenBank/DDBJ databases">
        <authorList>
            <person name="Sun Q."/>
            <person name="Sedlacek I."/>
        </authorList>
    </citation>
    <scope>NUCLEOTIDE SEQUENCE</scope>
    <source>
        <strain evidence="2">CCM 7217</strain>
    </source>
</reference>
<dbReference type="EMBL" id="BMCI01000008">
    <property type="protein sequence ID" value="GGC70744.1"/>
    <property type="molecule type" value="Genomic_DNA"/>
</dbReference>
<dbReference type="NCBIfam" id="TIGR01409">
    <property type="entry name" value="TAT_signal_seq"/>
    <property type="match status" value="1"/>
</dbReference>
<reference evidence="2" key="1">
    <citation type="journal article" date="2014" name="Int. J. Syst. Evol. Microbiol.">
        <title>Complete genome sequence of Corynebacterium casei LMG S-19264T (=DSM 44701T), isolated from a smear-ripened cheese.</title>
        <authorList>
            <consortium name="US DOE Joint Genome Institute (JGI-PGF)"/>
            <person name="Walter F."/>
            <person name="Albersmeier A."/>
            <person name="Kalinowski J."/>
            <person name="Ruckert C."/>
        </authorList>
    </citation>
    <scope>NUCLEOTIDE SEQUENCE</scope>
    <source>
        <strain evidence="2">CCM 7217</strain>
    </source>
</reference>